<evidence type="ECO:0008006" key="4">
    <source>
        <dbReference type="Google" id="ProtNLM"/>
    </source>
</evidence>
<feature type="transmembrane region" description="Helical" evidence="1">
    <location>
        <begin position="6"/>
        <end position="25"/>
    </location>
</feature>
<keyword evidence="3" id="KW-1185">Reference proteome</keyword>
<keyword evidence="1" id="KW-0812">Transmembrane</keyword>
<name>A0ABP4RMH0_9ACTN</name>
<feature type="transmembrane region" description="Helical" evidence="1">
    <location>
        <begin position="68"/>
        <end position="89"/>
    </location>
</feature>
<feature type="transmembrane region" description="Helical" evidence="1">
    <location>
        <begin position="120"/>
        <end position="140"/>
    </location>
</feature>
<reference evidence="3" key="1">
    <citation type="journal article" date="2019" name="Int. J. Syst. Evol. Microbiol.">
        <title>The Global Catalogue of Microorganisms (GCM) 10K type strain sequencing project: providing services to taxonomists for standard genome sequencing and annotation.</title>
        <authorList>
            <consortium name="The Broad Institute Genomics Platform"/>
            <consortium name="The Broad Institute Genome Sequencing Center for Infectious Disease"/>
            <person name="Wu L."/>
            <person name="Ma J."/>
        </authorList>
    </citation>
    <scope>NUCLEOTIDE SEQUENCE [LARGE SCALE GENOMIC DNA]</scope>
    <source>
        <strain evidence="3">JCM 14306</strain>
    </source>
</reference>
<gene>
    <name evidence="2" type="ORF">GCM10009744_54870</name>
</gene>
<evidence type="ECO:0000313" key="2">
    <source>
        <dbReference type="EMBL" id="GAA1655424.1"/>
    </source>
</evidence>
<comment type="caution">
    <text evidence="2">The sequence shown here is derived from an EMBL/GenBank/DDBJ whole genome shotgun (WGS) entry which is preliminary data.</text>
</comment>
<dbReference type="EMBL" id="BAAANE010000010">
    <property type="protein sequence ID" value="GAA1655424.1"/>
    <property type="molecule type" value="Genomic_DNA"/>
</dbReference>
<dbReference type="Proteomes" id="UP001501319">
    <property type="component" value="Unassembled WGS sequence"/>
</dbReference>
<evidence type="ECO:0000313" key="3">
    <source>
        <dbReference type="Proteomes" id="UP001501319"/>
    </source>
</evidence>
<proteinExistence type="predicted"/>
<feature type="transmembrane region" description="Helical" evidence="1">
    <location>
        <begin position="37"/>
        <end position="62"/>
    </location>
</feature>
<sequence length="174" mass="18052">MPPITVIFVVSGLAVWMNGLAFLGLGSKRAEGAPDPLATVGWITLVAGVVDLLQAAVIIGTVPPATGVPLGGLVTFYGTFFTGLGVSLVKGLDLRPIGNLAVAVAIVPLFWWKFFDGSWMFQSILVVWVIAFLAVAATTYGKLPGKVLGAILTLTAVYTFLVPAALLALGKSIP</sequence>
<keyword evidence="1" id="KW-1133">Transmembrane helix</keyword>
<feature type="transmembrane region" description="Helical" evidence="1">
    <location>
        <begin position="96"/>
        <end position="114"/>
    </location>
</feature>
<dbReference type="RefSeq" id="WP_344115136.1">
    <property type="nucleotide sequence ID" value="NZ_BAAANE010000010.1"/>
</dbReference>
<protein>
    <recommendedName>
        <fullName evidence="4">AmiS/UreI transporter</fullName>
    </recommendedName>
</protein>
<evidence type="ECO:0000256" key="1">
    <source>
        <dbReference type="SAM" id="Phobius"/>
    </source>
</evidence>
<accession>A0ABP4RMH0</accession>
<feature type="transmembrane region" description="Helical" evidence="1">
    <location>
        <begin position="147"/>
        <end position="169"/>
    </location>
</feature>
<organism evidence="2 3">
    <name type="scientific">Kribbella alba</name>
    <dbReference type="NCBI Taxonomy" id="190197"/>
    <lineage>
        <taxon>Bacteria</taxon>
        <taxon>Bacillati</taxon>
        <taxon>Actinomycetota</taxon>
        <taxon>Actinomycetes</taxon>
        <taxon>Propionibacteriales</taxon>
        <taxon>Kribbellaceae</taxon>
        <taxon>Kribbella</taxon>
    </lineage>
</organism>
<keyword evidence="1" id="KW-0472">Membrane</keyword>